<evidence type="ECO:0008006" key="3">
    <source>
        <dbReference type="Google" id="ProtNLM"/>
    </source>
</evidence>
<evidence type="ECO:0000313" key="1">
    <source>
        <dbReference type="EMBL" id="EGT35473.1"/>
    </source>
</evidence>
<dbReference type="InParanoid" id="G0NPZ6"/>
<dbReference type="Proteomes" id="UP000008068">
    <property type="component" value="Unassembled WGS sequence"/>
</dbReference>
<dbReference type="PANTHER" id="PTHR21503:SF8">
    <property type="entry name" value="F-BOX ASSOCIATED DOMAIN-CONTAINING PROTEIN-RELATED"/>
    <property type="match status" value="1"/>
</dbReference>
<gene>
    <name evidence="1" type="ORF">CAEBREN_19891</name>
</gene>
<dbReference type="HOGENOM" id="CLU_040220_0_0_1"/>
<protein>
    <recommendedName>
        <fullName evidence="3">F-box associated domain-containing protein</fullName>
    </recommendedName>
</protein>
<dbReference type="EMBL" id="GL379922">
    <property type="protein sequence ID" value="EGT35473.1"/>
    <property type="molecule type" value="Genomic_DNA"/>
</dbReference>
<organism evidence="2">
    <name type="scientific">Caenorhabditis brenneri</name>
    <name type="common">Nematode worm</name>
    <dbReference type="NCBI Taxonomy" id="135651"/>
    <lineage>
        <taxon>Eukaryota</taxon>
        <taxon>Metazoa</taxon>
        <taxon>Ecdysozoa</taxon>
        <taxon>Nematoda</taxon>
        <taxon>Chromadorea</taxon>
        <taxon>Rhabditida</taxon>
        <taxon>Rhabditina</taxon>
        <taxon>Rhabditomorpha</taxon>
        <taxon>Rhabditoidea</taxon>
        <taxon>Rhabditidae</taxon>
        <taxon>Peloderinae</taxon>
        <taxon>Caenorhabditis</taxon>
    </lineage>
</organism>
<proteinExistence type="predicted"/>
<dbReference type="OrthoDB" id="5908274at2759"/>
<accession>G0NPZ6</accession>
<evidence type="ECO:0000313" key="2">
    <source>
        <dbReference type="Proteomes" id="UP000008068"/>
    </source>
</evidence>
<name>G0NPZ6_CAEBE</name>
<dbReference type="FunCoup" id="G0NPZ6">
    <property type="interactions" value="338"/>
</dbReference>
<dbReference type="PANTHER" id="PTHR21503">
    <property type="entry name" value="F-BOX-CONTAINING HYPOTHETICAL PROTEIN C.ELEGANS"/>
    <property type="match status" value="1"/>
</dbReference>
<dbReference type="AlphaFoldDB" id="G0NPZ6"/>
<keyword evidence="2" id="KW-1185">Reference proteome</keyword>
<sequence length="325" mass="37497">MRNIMKHLRLSVACIRYSINGVRVEASIEKAEYYGKFVMATFKCLPFRQNLQNIQQVRIADNTIQCRIDRTSVGDDEMFILIHPGTTPENLVSSLQTHIEPFFLPNVDSLLEILMDEDLGPLPEVQSIKGTWIDGPEVETTFLEDLYEKYPNQECSLIRPPIYGKLSVNSKMFQVDHLLIKQPENHGLMILENFTGTCLFFDDALIDENDLKVFMRKWISNTAYHNLLVLSVNPLEFWSNEQAILEGIPSKRWDETTRPTCYKYQSKVLDWVGAADPIYLPFTFRSTSELVRDTDGKVASVFTLPGSFVFCVWSEEQLNMTRMEQ</sequence>
<reference evidence="2" key="1">
    <citation type="submission" date="2011-07" db="EMBL/GenBank/DDBJ databases">
        <authorList>
            <consortium name="Caenorhabditis brenneri Sequencing and Analysis Consortium"/>
            <person name="Wilson R.K."/>
        </authorList>
    </citation>
    <scope>NUCLEOTIDE SEQUENCE [LARGE SCALE GENOMIC DNA]</scope>
    <source>
        <strain evidence="2">PB2801</strain>
    </source>
</reference>